<dbReference type="InterPro" id="IPR001611">
    <property type="entry name" value="Leu-rich_rpt"/>
</dbReference>
<dbReference type="GO" id="GO:0016020">
    <property type="term" value="C:membrane"/>
    <property type="evidence" value="ECO:0007669"/>
    <property type="project" value="UniProtKB-SubCell"/>
</dbReference>
<name>A0AAP0ERE2_9MAGN</name>
<dbReference type="InterPro" id="IPR011009">
    <property type="entry name" value="Kinase-like_dom_sf"/>
</dbReference>
<dbReference type="SMART" id="SM00369">
    <property type="entry name" value="LRR_TYP"/>
    <property type="match status" value="5"/>
</dbReference>
<dbReference type="Gene3D" id="3.30.200.20">
    <property type="entry name" value="Phosphorylase Kinase, domain 1"/>
    <property type="match status" value="1"/>
</dbReference>
<evidence type="ECO:0000256" key="2">
    <source>
        <dbReference type="ARBA" id="ARBA00022553"/>
    </source>
</evidence>
<evidence type="ECO:0000256" key="1">
    <source>
        <dbReference type="ARBA" id="ARBA00004167"/>
    </source>
</evidence>
<dbReference type="Proteomes" id="UP001420932">
    <property type="component" value="Unassembled WGS sequence"/>
</dbReference>
<dbReference type="SUPFAM" id="SSF52058">
    <property type="entry name" value="L domain-like"/>
    <property type="match status" value="1"/>
</dbReference>
<dbReference type="SMART" id="SM00220">
    <property type="entry name" value="S_TKc"/>
    <property type="match status" value="1"/>
</dbReference>
<dbReference type="FunFam" id="3.30.200.20:FF:000466">
    <property type="entry name" value="Putative LRR receptor-like serine/threonine-protein kinase"/>
    <property type="match status" value="1"/>
</dbReference>
<feature type="transmembrane region" description="Helical" evidence="13">
    <location>
        <begin position="459"/>
        <end position="481"/>
    </location>
</feature>
<evidence type="ECO:0000256" key="9">
    <source>
        <dbReference type="ARBA" id="ARBA00022989"/>
    </source>
</evidence>
<evidence type="ECO:0000256" key="6">
    <source>
        <dbReference type="ARBA" id="ARBA00022737"/>
    </source>
</evidence>
<evidence type="ECO:0000256" key="14">
    <source>
        <dbReference type="SAM" id="SignalP"/>
    </source>
</evidence>
<evidence type="ECO:0000256" key="4">
    <source>
        <dbReference type="ARBA" id="ARBA00022692"/>
    </source>
</evidence>
<dbReference type="InterPro" id="IPR051824">
    <property type="entry name" value="LRR_Rcpt-Like_S/T_Kinase"/>
</dbReference>
<evidence type="ECO:0000256" key="5">
    <source>
        <dbReference type="ARBA" id="ARBA00022729"/>
    </source>
</evidence>
<dbReference type="Pfam" id="PF07714">
    <property type="entry name" value="PK_Tyr_Ser-Thr"/>
    <property type="match status" value="1"/>
</dbReference>
<evidence type="ECO:0000256" key="13">
    <source>
        <dbReference type="SAM" id="Phobius"/>
    </source>
</evidence>
<evidence type="ECO:0000256" key="8">
    <source>
        <dbReference type="ARBA" id="ARBA00022840"/>
    </source>
</evidence>
<sequence>MASALLSSILILALFVRPLYSELPNTDGFFISDFFKKMGVVDSDFFNFSAPVCSWQGVFCDAQRQNVIGLEASGLSLSGVIPETTMGKLSKLQSLDLSNNQITNLPSDFWGLGSSLKSLNISHNQISGPLTNNIGNFEVLEVLDLSFNNFSSELPESFSSLLSLQVLKLDHNQFVGSIPPGIMKCQSLVLIDMSYNQLNGTIPPDFGSAFPKLTSLNIAGNNIHGRSSVFSGLKSISYLNVSGNSLHGSIMSVFQKRMEVIDLSRNYFQGQISEVYLNSSFNISLLVYLDISMNQLSGEFFHDWNEAQNLKHLSLAANRFSGQEFPKLEKLSSLEYLNLSGAGLIGRIPGEISKLASLNTLDLSNNDLGGEIPSIATNYLQVLDLSVNDLTGEVPSSLLDYLPHMKRYNFSYNNLTFCASELPPEVFTSAFLGSANSCPIAANPDLFRRKSASHNVLKFSLAVTLSTVSFFLGLVCLALGCRNRTKMWAAKETSSKEEKNISGPFSFQTDSSTWIADVKLANSVPVVIFEKPLSSITFADLLSATSHFDRSTLIAEGRFGPVYKGFLPGEIHVAVKVLAHVSTLTDKEVATQLEQLGRIKHPNLVPMIGYCLAGDQRIAIYKYMENGNLQKLLHDQPLGTERPMNWSPNPWEEQNDTATHQDVFSEGLLATWGFRHKIALGIARALAFLHHGCCPSIVHRDVKASSVYIDSNLETRLSDFGLVSCLEDDITNPSPGYVPPENYEPENAASSTLKSDVYGFGVVLFELITGKKPVGDYYPDGNESNESNLVAWVRGLVRKNKGGMAIDLRIRGTGILSEMVEALRIGYLCTADLPTKRPCMQQIVGLLKDIEPVLHN</sequence>
<organism evidence="16 17">
    <name type="scientific">Stephania yunnanensis</name>
    <dbReference type="NCBI Taxonomy" id="152371"/>
    <lineage>
        <taxon>Eukaryota</taxon>
        <taxon>Viridiplantae</taxon>
        <taxon>Streptophyta</taxon>
        <taxon>Embryophyta</taxon>
        <taxon>Tracheophyta</taxon>
        <taxon>Spermatophyta</taxon>
        <taxon>Magnoliopsida</taxon>
        <taxon>Ranunculales</taxon>
        <taxon>Menispermaceae</taxon>
        <taxon>Menispermoideae</taxon>
        <taxon>Cissampelideae</taxon>
        <taxon>Stephania</taxon>
    </lineage>
</organism>
<keyword evidence="2" id="KW-0597">Phosphoprotein</keyword>
<keyword evidence="7" id="KW-0547">Nucleotide-binding</keyword>
<dbReference type="AlphaFoldDB" id="A0AAP0ERE2"/>
<reference evidence="16 17" key="1">
    <citation type="submission" date="2024-01" db="EMBL/GenBank/DDBJ databases">
        <title>Genome assemblies of Stephania.</title>
        <authorList>
            <person name="Yang L."/>
        </authorList>
    </citation>
    <scope>NUCLEOTIDE SEQUENCE [LARGE SCALE GENOMIC DNA]</scope>
    <source>
        <strain evidence="16">YNDBR</strain>
        <tissue evidence="16">Leaf</tissue>
    </source>
</reference>
<dbReference type="GO" id="GO:0004672">
    <property type="term" value="F:protein kinase activity"/>
    <property type="evidence" value="ECO:0007669"/>
    <property type="project" value="InterPro"/>
</dbReference>
<keyword evidence="4 13" id="KW-0812">Transmembrane</keyword>
<dbReference type="InterPro" id="IPR001245">
    <property type="entry name" value="Ser-Thr/Tyr_kinase_cat_dom"/>
</dbReference>
<evidence type="ECO:0000256" key="12">
    <source>
        <dbReference type="ARBA" id="ARBA00023180"/>
    </source>
</evidence>
<evidence type="ECO:0000256" key="3">
    <source>
        <dbReference type="ARBA" id="ARBA00022614"/>
    </source>
</evidence>
<dbReference type="Pfam" id="PF13855">
    <property type="entry name" value="LRR_8"/>
    <property type="match status" value="3"/>
</dbReference>
<protein>
    <recommendedName>
        <fullName evidence="15">Protein kinase domain-containing protein</fullName>
    </recommendedName>
</protein>
<evidence type="ECO:0000256" key="7">
    <source>
        <dbReference type="ARBA" id="ARBA00022741"/>
    </source>
</evidence>
<dbReference type="Pfam" id="PF00560">
    <property type="entry name" value="LRR_1"/>
    <property type="match status" value="1"/>
</dbReference>
<keyword evidence="8" id="KW-0067">ATP-binding</keyword>
<dbReference type="Gene3D" id="1.10.510.10">
    <property type="entry name" value="Transferase(Phosphotransferase) domain 1"/>
    <property type="match status" value="1"/>
</dbReference>
<dbReference type="PRINTS" id="PR00019">
    <property type="entry name" value="LEURICHRPT"/>
</dbReference>
<feature type="chain" id="PRO_5042819257" description="Protein kinase domain-containing protein" evidence="14">
    <location>
        <begin position="22"/>
        <end position="856"/>
    </location>
</feature>
<dbReference type="InterPro" id="IPR032675">
    <property type="entry name" value="LRR_dom_sf"/>
</dbReference>
<comment type="subcellular location">
    <subcellularLocation>
        <location evidence="1">Membrane</location>
        <topology evidence="1">Single-pass membrane protein</topology>
    </subcellularLocation>
</comment>
<keyword evidence="9 13" id="KW-1133">Transmembrane helix</keyword>
<dbReference type="InterPro" id="IPR003591">
    <property type="entry name" value="Leu-rich_rpt_typical-subtyp"/>
</dbReference>
<evidence type="ECO:0000259" key="15">
    <source>
        <dbReference type="PROSITE" id="PS50011"/>
    </source>
</evidence>
<dbReference type="SUPFAM" id="SSF56112">
    <property type="entry name" value="Protein kinase-like (PK-like)"/>
    <property type="match status" value="1"/>
</dbReference>
<dbReference type="Gene3D" id="3.80.10.10">
    <property type="entry name" value="Ribonuclease Inhibitor"/>
    <property type="match status" value="3"/>
</dbReference>
<proteinExistence type="predicted"/>
<keyword evidence="10 13" id="KW-0472">Membrane</keyword>
<keyword evidence="6" id="KW-0677">Repeat</keyword>
<evidence type="ECO:0000256" key="10">
    <source>
        <dbReference type="ARBA" id="ARBA00023136"/>
    </source>
</evidence>
<dbReference type="PANTHER" id="PTHR48006">
    <property type="entry name" value="LEUCINE-RICH REPEAT-CONTAINING PROTEIN DDB_G0281931-RELATED"/>
    <property type="match status" value="1"/>
</dbReference>
<evidence type="ECO:0000313" key="16">
    <source>
        <dbReference type="EMBL" id="KAK9098226.1"/>
    </source>
</evidence>
<dbReference type="PANTHER" id="PTHR48006:SF20">
    <property type="entry name" value="OS08G0276400 PROTEIN"/>
    <property type="match status" value="1"/>
</dbReference>
<dbReference type="FunFam" id="3.80.10.10:FF:000041">
    <property type="entry name" value="LRR receptor-like serine/threonine-protein kinase ERECTA"/>
    <property type="match status" value="1"/>
</dbReference>
<dbReference type="FunFam" id="3.80.10.10:FF:001678">
    <property type="entry name" value="Calmodulin-binding receptor kinase CaMRLK"/>
    <property type="match status" value="1"/>
</dbReference>
<dbReference type="InterPro" id="IPR000719">
    <property type="entry name" value="Prot_kinase_dom"/>
</dbReference>
<accession>A0AAP0ERE2</accession>
<keyword evidence="12" id="KW-0325">Glycoprotein</keyword>
<dbReference type="GO" id="GO:0005524">
    <property type="term" value="F:ATP binding"/>
    <property type="evidence" value="ECO:0007669"/>
    <property type="project" value="UniProtKB-KW"/>
</dbReference>
<keyword evidence="5 14" id="KW-0732">Signal</keyword>
<comment type="caution">
    <text evidence="16">The sequence shown here is derived from an EMBL/GenBank/DDBJ whole genome shotgun (WGS) entry which is preliminary data.</text>
</comment>
<dbReference type="PROSITE" id="PS50011">
    <property type="entry name" value="PROTEIN_KINASE_DOM"/>
    <property type="match status" value="1"/>
</dbReference>
<feature type="domain" description="Protein kinase" evidence="15">
    <location>
        <begin position="548"/>
        <end position="854"/>
    </location>
</feature>
<keyword evidence="3" id="KW-0433">Leucine-rich repeat</keyword>
<dbReference type="EMBL" id="JBBNAF010000011">
    <property type="protein sequence ID" value="KAK9098226.1"/>
    <property type="molecule type" value="Genomic_DNA"/>
</dbReference>
<keyword evidence="11" id="KW-0675">Receptor</keyword>
<keyword evidence="17" id="KW-1185">Reference proteome</keyword>
<feature type="signal peptide" evidence="14">
    <location>
        <begin position="1"/>
        <end position="21"/>
    </location>
</feature>
<evidence type="ECO:0000256" key="11">
    <source>
        <dbReference type="ARBA" id="ARBA00023170"/>
    </source>
</evidence>
<gene>
    <name evidence="16" type="ORF">Syun_025271</name>
</gene>
<evidence type="ECO:0000313" key="17">
    <source>
        <dbReference type="Proteomes" id="UP001420932"/>
    </source>
</evidence>
<dbReference type="PROSITE" id="PS51450">
    <property type="entry name" value="LRR"/>
    <property type="match status" value="1"/>
</dbReference>